<feature type="compositionally biased region" description="Basic and acidic residues" evidence="14">
    <location>
        <begin position="1097"/>
        <end position="1117"/>
    </location>
</feature>
<dbReference type="PROSITE" id="PS00028">
    <property type="entry name" value="ZINC_FINGER_C2H2_1"/>
    <property type="match status" value="5"/>
</dbReference>
<evidence type="ECO:0000256" key="10">
    <source>
        <dbReference type="ARBA" id="ARBA00023242"/>
    </source>
</evidence>
<dbReference type="InterPro" id="IPR017970">
    <property type="entry name" value="Homeobox_CS"/>
</dbReference>
<feature type="domain" description="Homeobox" evidence="15">
    <location>
        <begin position="627"/>
        <end position="687"/>
    </location>
</feature>
<dbReference type="Proteomes" id="UP000695022">
    <property type="component" value="Unplaced"/>
</dbReference>
<feature type="compositionally biased region" description="Basic and acidic residues" evidence="14">
    <location>
        <begin position="405"/>
        <end position="428"/>
    </location>
</feature>
<dbReference type="PROSITE" id="PS50157">
    <property type="entry name" value="ZINC_FINGER_C2H2_2"/>
    <property type="match status" value="5"/>
</dbReference>
<keyword evidence="4 11" id="KW-0863">Zinc-finger</keyword>
<evidence type="ECO:0000256" key="3">
    <source>
        <dbReference type="ARBA" id="ARBA00022737"/>
    </source>
</evidence>
<keyword evidence="3" id="KW-0677">Repeat</keyword>
<dbReference type="SMART" id="SM00355">
    <property type="entry name" value="ZnF_C2H2"/>
    <property type="match status" value="8"/>
</dbReference>
<organism evidence="17 18">
    <name type="scientific">Priapulus caudatus</name>
    <name type="common">Priapulid worm</name>
    <dbReference type="NCBI Taxonomy" id="37621"/>
    <lineage>
        <taxon>Eukaryota</taxon>
        <taxon>Metazoa</taxon>
        <taxon>Ecdysozoa</taxon>
        <taxon>Scalidophora</taxon>
        <taxon>Priapulida</taxon>
        <taxon>Priapulimorpha</taxon>
        <taxon>Priapulimorphida</taxon>
        <taxon>Priapulidae</taxon>
        <taxon>Priapulus</taxon>
    </lineage>
</organism>
<dbReference type="InterPro" id="IPR003604">
    <property type="entry name" value="Matrin/U1-like-C_Znf_C2H2"/>
</dbReference>
<keyword evidence="7 12" id="KW-0238">DNA-binding</keyword>
<evidence type="ECO:0000313" key="17">
    <source>
        <dbReference type="Proteomes" id="UP000695022"/>
    </source>
</evidence>
<evidence type="ECO:0000256" key="9">
    <source>
        <dbReference type="ARBA" id="ARBA00023163"/>
    </source>
</evidence>
<feature type="region of interest" description="Disordered" evidence="14">
    <location>
        <begin position="612"/>
        <end position="632"/>
    </location>
</feature>
<keyword evidence="10 12" id="KW-0539">Nucleus</keyword>
<keyword evidence="17" id="KW-1185">Reference proteome</keyword>
<name>A0ABM1F8S9_PRICU</name>
<feature type="compositionally biased region" description="Polar residues" evidence="14">
    <location>
        <begin position="246"/>
        <end position="260"/>
    </location>
</feature>
<dbReference type="InterPro" id="IPR013087">
    <property type="entry name" value="Znf_C2H2_type"/>
</dbReference>
<feature type="domain" description="Homeobox" evidence="15">
    <location>
        <begin position="873"/>
        <end position="933"/>
    </location>
</feature>
<dbReference type="InterPro" id="IPR036236">
    <property type="entry name" value="Znf_C2H2_sf"/>
</dbReference>
<dbReference type="InterPro" id="IPR009057">
    <property type="entry name" value="Homeodomain-like_sf"/>
</dbReference>
<dbReference type="Pfam" id="PF00046">
    <property type="entry name" value="Homeodomain"/>
    <property type="match status" value="4"/>
</dbReference>
<feature type="DNA-binding region" description="Homeobox" evidence="12">
    <location>
        <begin position="1117"/>
        <end position="1176"/>
    </location>
</feature>
<evidence type="ECO:0000256" key="7">
    <source>
        <dbReference type="ARBA" id="ARBA00023125"/>
    </source>
</evidence>
<evidence type="ECO:0000256" key="11">
    <source>
        <dbReference type="PROSITE-ProRule" id="PRU00042"/>
    </source>
</evidence>
<feature type="region of interest" description="Disordered" evidence="14">
    <location>
        <begin position="1305"/>
        <end position="1327"/>
    </location>
</feature>
<dbReference type="InterPro" id="IPR051968">
    <property type="entry name" value="ZnFinger_Homeobox_TR"/>
</dbReference>
<dbReference type="PANTHER" id="PTHR45891">
    <property type="entry name" value="ZINC FINGER HOMEOBOX PROTEIN"/>
    <property type="match status" value="1"/>
</dbReference>
<feature type="compositionally biased region" description="Acidic residues" evidence="14">
    <location>
        <begin position="429"/>
        <end position="439"/>
    </location>
</feature>
<evidence type="ECO:0000259" key="16">
    <source>
        <dbReference type="PROSITE" id="PS50157"/>
    </source>
</evidence>
<evidence type="ECO:0000256" key="2">
    <source>
        <dbReference type="ARBA" id="ARBA00022723"/>
    </source>
</evidence>
<feature type="region of interest" description="Disordered" evidence="14">
    <location>
        <begin position="246"/>
        <end position="267"/>
    </location>
</feature>
<evidence type="ECO:0000256" key="5">
    <source>
        <dbReference type="ARBA" id="ARBA00022833"/>
    </source>
</evidence>
<dbReference type="SMART" id="SM00451">
    <property type="entry name" value="ZnF_U1"/>
    <property type="match status" value="5"/>
</dbReference>
<dbReference type="PROSITE" id="PS00027">
    <property type="entry name" value="HOMEOBOX_1"/>
    <property type="match status" value="2"/>
</dbReference>
<feature type="region of interest" description="Disordered" evidence="14">
    <location>
        <begin position="1096"/>
        <end position="1118"/>
    </location>
</feature>
<feature type="region of interest" description="Disordered" evidence="14">
    <location>
        <begin position="1349"/>
        <end position="1403"/>
    </location>
</feature>
<feature type="compositionally biased region" description="Polar residues" evidence="14">
    <location>
        <begin position="818"/>
        <end position="830"/>
    </location>
</feature>
<evidence type="ECO:0000256" key="6">
    <source>
        <dbReference type="ARBA" id="ARBA00023015"/>
    </source>
</evidence>
<evidence type="ECO:0000259" key="15">
    <source>
        <dbReference type="PROSITE" id="PS50071"/>
    </source>
</evidence>
<dbReference type="Pfam" id="PF00096">
    <property type="entry name" value="zf-C2H2"/>
    <property type="match status" value="1"/>
</dbReference>
<dbReference type="InterPro" id="IPR001356">
    <property type="entry name" value="HD"/>
</dbReference>
<feature type="compositionally biased region" description="Low complexity" evidence="14">
    <location>
        <begin position="831"/>
        <end position="858"/>
    </location>
</feature>
<comment type="subcellular location">
    <subcellularLocation>
        <location evidence="1 12 13">Nucleus</location>
    </subcellularLocation>
</comment>
<dbReference type="Gene3D" id="1.10.10.60">
    <property type="entry name" value="Homeodomain-like"/>
    <property type="match status" value="4"/>
</dbReference>
<keyword evidence="9" id="KW-0804">Transcription</keyword>
<accession>A0ABM1F8S9</accession>
<dbReference type="PROSITE" id="PS50071">
    <property type="entry name" value="HOMEOBOX_2"/>
    <property type="match status" value="4"/>
</dbReference>
<feature type="domain" description="C2H2-type" evidence="16">
    <location>
        <begin position="85"/>
        <end position="116"/>
    </location>
</feature>
<feature type="domain" description="C2H2-type" evidence="16">
    <location>
        <begin position="139"/>
        <end position="168"/>
    </location>
</feature>
<dbReference type="SUPFAM" id="SSF57667">
    <property type="entry name" value="beta-beta-alpha zinc fingers"/>
    <property type="match status" value="3"/>
</dbReference>
<feature type="domain" description="Homeobox" evidence="15">
    <location>
        <begin position="1115"/>
        <end position="1175"/>
    </location>
</feature>
<dbReference type="SUPFAM" id="SSF46689">
    <property type="entry name" value="Homeodomain-like"/>
    <property type="match status" value="4"/>
</dbReference>
<keyword evidence="2" id="KW-0479">Metal-binding</keyword>
<keyword evidence="5" id="KW-0862">Zinc</keyword>
<feature type="domain" description="C2H2-type" evidence="16">
    <location>
        <begin position="1044"/>
        <end position="1071"/>
    </location>
</feature>
<feature type="region of interest" description="Disordered" evidence="14">
    <location>
        <begin position="189"/>
        <end position="221"/>
    </location>
</feature>
<feature type="compositionally biased region" description="Basic and acidic residues" evidence="14">
    <location>
        <begin position="1358"/>
        <end position="1369"/>
    </location>
</feature>
<dbReference type="RefSeq" id="XP_014680850.1">
    <property type="nucleotide sequence ID" value="XM_014825364.1"/>
</dbReference>
<evidence type="ECO:0000256" key="14">
    <source>
        <dbReference type="SAM" id="MobiDB-lite"/>
    </source>
</evidence>
<keyword evidence="6" id="KW-0805">Transcription regulation</keyword>
<evidence type="ECO:0000256" key="8">
    <source>
        <dbReference type="ARBA" id="ARBA00023155"/>
    </source>
</evidence>
<evidence type="ECO:0000256" key="13">
    <source>
        <dbReference type="RuleBase" id="RU000682"/>
    </source>
</evidence>
<evidence type="ECO:0000256" key="4">
    <source>
        <dbReference type="ARBA" id="ARBA00022771"/>
    </source>
</evidence>
<feature type="region of interest" description="Disordered" evidence="14">
    <location>
        <begin position="728"/>
        <end position="771"/>
    </location>
</feature>
<evidence type="ECO:0000313" key="18">
    <source>
        <dbReference type="RefSeq" id="XP_014680850.1"/>
    </source>
</evidence>
<reference evidence="18" key="1">
    <citation type="submission" date="2025-08" db="UniProtKB">
        <authorList>
            <consortium name="RefSeq"/>
        </authorList>
    </citation>
    <scope>IDENTIFICATION</scope>
</reference>
<evidence type="ECO:0000256" key="12">
    <source>
        <dbReference type="PROSITE-ProRule" id="PRU00108"/>
    </source>
</evidence>
<evidence type="ECO:0000256" key="1">
    <source>
        <dbReference type="ARBA" id="ARBA00004123"/>
    </source>
</evidence>
<feature type="DNA-binding region" description="Homeobox" evidence="12">
    <location>
        <begin position="629"/>
        <end position="688"/>
    </location>
</feature>
<dbReference type="Gene3D" id="3.30.160.60">
    <property type="entry name" value="Classic Zinc Finger"/>
    <property type="match status" value="3"/>
</dbReference>
<feature type="domain" description="Homeobox" evidence="15">
    <location>
        <begin position="1399"/>
        <end position="1459"/>
    </location>
</feature>
<dbReference type="CDD" id="cd00086">
    <property type="entry name" value="homeodomain"/>
    <property type="match status" value="4"/>
</dbReference>
<feature type="non-terminal residue" evidence="18">
    <location>
        <position position="1523"/>
    </location>
</feature>
<feature type="domain" description="C2H2-type" evidence="16">
    <location>
        <begin position="41"/>
        <end position="70"/>
    </location>
</feature>
<feature type="compositionally biased region" description="Low complexity" evidence="14">
    <location>
        <begin position="201"/>
        <end position="215"/>
    </location>
</feature>
<feature type="compositionally biased region" description="Polar residues" evidence="14">
    <location>
        <begin position="1386"/>
        <end position="1399"/>
    </location>
</feature>
<sequence>MDTIQSETEPTGEYKDAQFLEDYMNSQAIAEDGYADPTRKFKCHKCRLAFTRQSYLTSHNKTLLHRKGEKMTYPMEKYMDPNRPYKCDVCKESFTQKNILLVHYNSVSHLHKLRRSALEKESASATSPGSPEAADKKPYKCNICKVSYSQGSTLDIHMRSVLHQTRASKLQELALTGQVDLSQPLIETPDNQKSLSRKPQHQQQQHNQQQQQQQQQKEEQEHRKILTEMLTSKHNTVAATTAPLSMTSTAASGTESTQSSPTGGVATPATSATVASYLPSLISAAGGGGGGGGGLVSFPMTSLASQIAQPPVLFPHQQVFTCNRCSSMFVSQESLLQHQKLFCYLHQQPGQASPTAALAHTDAGKHPSFVRRTKQSMHKQLLESYGFEIVMQFNEYHQKRRKRQESKEKEEAPPTADKEEAEAKPEEDKKEEDEREDEPGEKKPKLEPETKFSSVWVLKAHREEIHGEIVPIRDVQEYSEVFRSEFEKVLQQHQAESIAAAATAATAMATASEGTPPPETPPAVAAATPTTEQVQQALLAGVDVSQFSPQMFNFGFNFAGFPLNMNMSMLAAMNLHPPLMMPPHMDQLQQSMAVQMGQDYMAAAAAAAQQQQQQQQQQGGSSLLSGSEQKRARTRINDEQLKVLRAHFDINNSPSEEQIIGMSEKTALPPKVIKHWFRNTLFKERQRNKDSPYNFNNPPSTTLNLEEYERTGDINVALSESSKVVAAVDNDVERRRSGDAPTEAGGDAPTEAGGDSKAAAPVAHAETPTSAAVSTATTSAALTPSLVVGSPAASNPLPNCAAATAAVAVAVAQPHAGTPTSSRLTPQTSTPHSAAPAMFSMPASMSPPVSSSPVAATTMPPPAPGANHRSPESMRRANRTRFSDYQIKMLHEYFEQNAYPKDDDLDHLSKLLNLSPRVIVVWFQNARQKARKTYENQPAPDDDDARYKRTPGLNYQCKKCMLVFQRYYELIKHQKTACYRDDMSGGGGGGVDTSYALSTYSESSQGSNGSVDRSIESVVNSPEATGAGATATAVVVKHEDDGNFRCEKCQQTFRRFEQWREHQNVHLMNPSLFAQFALDTPFGQLQNYSLMRPQTKRRAEDVYHNDEDAGDDGQSRDKRLRTTILPEQLDYLYQQYQVDSNPSRKQLESIAHEVRLKKRVVQVWFQNTRARERKGQFRSHHQAIHKRCPFCRALFKARTALESHLATKHADQVSRCEINIDAIPNAEPEAPDRPSFGDFADISRAFAASDGVGGGVPAAMFPVTAAAPEPLQDSMKRFYEDSLKRYLDELSSPSHKKDQELALKITAPKSEGGGATTGGETPLDLSKPIRVATEGGDKTSEVGALLTDTSETSANDSGFRHHGDDHSETLSETVSIGEDSVYGDANPNSPNSSTGSRQAQLKRYRTQMSSLQIKVMKCLFADYKTPTMTECEMLGKEIGLPRRVVQVWFQNARAKEKKNKLAFAKQFGQDLDLNHRPPDECKLCSFKYSHKYTIQDHIFTRKHIDNVVKCVHGQDSDAGGGGG</sequence>
<protein>
    <submittedName>
        <fullName evidence="18">Zinc finger homeobox protein 4-like</fullName>
    </submittedName>
</protein>
<dbReference type="GeneID" id="106820794"/>
<gene>
    <name evidence="18" type="primary">LOC106820794</name>
</gene>
<feature type="region of interest" description="Disordered" evidence="14">
    <location>
        <begin position="400"/>
        <end position="448"/>
    </location>
</feature>
<keyword evidence="8 12" id="KW-0371">Homeobox</keyword>
<dbReference type="SMART" id="SM00389">
    <property type="entry name" value="HOX"/>
    <property type="match status" value="4"/>
</dbReference>
<dbReference type="PANTHER" id="PTHR45891:SF3">
    <property type="entry name" value="ZINC FINGER PROTEIN 2"/>
    <property type="match status" value="1"/>
</dbReference>
<feature type="DNA-binding region" description="Homeobox" evidence="12">
    <location>
        <begin position="1401"/>
        <end position="1460"/>
    </location>
</feature>
<feature type="DNA-binding region" description="Homeobox" evidence="12">
    <location>
        <begin position="875"/>
        <end position="934"/>
    </location>
</feature>
<proteinExistence type="predicted"/>
<feature type="region of interest" description="Disordered" evidence="14">
    <location>
        <begin position="816"/>
        <end position="877"/>
    </location>
</feature>
<feature type="domain" description="C2H2-type" evidence="16">
    <location>
        <begin position="320"/>
        <end position="349"/>
    </location>
</feature>